<keyword evidence="2" id="KW-1185">Reference proteome</keyword>
<sequence length="88" mass="9865">MDVTKFRLSQEVLQNGGIPNPVDKTAISVAVLKDHEVGRDEKHKMTLAASEPISRYAMPAKAAISDENPRITTTLQASKPQYFFIQWH</sequence>
<gene>
    <name evidence="1" type="ORF">BTMF_LOCUS5196</name>
</gene>
<evidence type="ECO:0000313" key="1">
    <source>
        <dbReference type="EMBL" id="VDO17807.1"/>
    </source>
</evidence>
<dbReference type="Proteomes" id="UP000280834">
    <property type="component" value="Unassembled WGS sequence"/>
</dbReference>
<accession>A0A0R3QHR5</accession>
<organism evidence="3">
    <name type="scientific">Brugia timori</name>
    <dbReference type="NCBI Taxonomy" id="42155"/>
    <lineage>
        <taxon>Eukaryota</taxon>
        <taxon>Metazoa</taxon>
        <taxon>Ecdysozoa</taxon>
        <taxon>Nematoda</taxon>
        <taxon>Chromadorea</taxon>
        <taxon>Rhabditida</taxon>
        <taxon>Spirurina</taxon>
        <taxon>Spiruromorpha</taxon>
        <taxon>Filarioidea</taxon>
        <taxon>Onchocercidae</taxon>
        <taxon>Brugia</taxon>
    </lineage>
</organism>
<dbReference type="AlphaFoldDB" id="A0A0R3QHR5"/>
<dbReference type="EMBL" id="UZAG01005473">
    <property type="protein sequence ID" value="VDO17807.1"/>
    <property type="molecule type" value="Genomic_DNA"/>
</dbReference>
<evidence type="ECO:0000313" key="2">
    <source>
        <dbReference type="Proteomes" id="UP000280834"/>
    </source>
</evidence>
<proteinExistence type="predicted"/>
<evidence type="ECO:0000313" key="3">
    <source>
        <dbReference type="WBParaSite" id="BTMF_0000593301-mRNA-1"/>
    </source>
</evidence>
<name>A0A0R3QHR5_9BILA</name>
<reference evidence="3" key="1">
    <citation type="submission" date="2017-02" db="UniProtKB">
        <authorList>
            <consortium name="WormBaseParasite"/>
        </authorList>
    </citation>
    <scope>IDENTIFICATION</scope>
</reference>
<dbReference type="WBParaSite" id="BTMF_0000593301-mRNA-1">
    <property type="protein sequence ID" value="BTMF_0000593301-mRNA-1"/>
    <property type="gene ID" value="BTMF_0000593301"/>
</dbReference>
<reference evidence="1 2" key="2">
    <citation type="submission" date="2018-11" db="EMBL/GenBank/DDBJ databases">
        <authorList>
            <consortium name="Pathogen Informatics"/>
        </authorList>
    </citation>
    <scope>NUCLEOTIDE SEQUENCE [LARGE SCALE GENOMIC DNA]</scope>
</reference>
<protein>
    <submittedName>
        <fullName evidence="1 3">Uncharacterized protein</fullName>
    </submittedName>
</protein>